<dbReference type="Proteomes" id="UP000177698">
    <property type="component" value="Unassembled WGS sequence"/>
</dbReference>
<dbReference type="EMBL" id="MGAG01000026">
    <property type="protein sequence ID" value="OGK40385.1"/>
    <property type="molecule type" value="Genomic_DNA"/>
</dbReference>
<name>A0A1F7IAJ2_9BACT</name>
<dbReference type="PROSITE" id="PS00893">
    <property type="entry name" value="NUDIX_BOX"/>
    <property type="match status" value="1"/>
</dbReference>
<dbReference type="SUPFAM" id="SSF55811">
    <property type="entry name" value="Nudix"/>
    <property type="match status" value="1"/>
</dbReference>
<dbReference type="GO" id="GO:0016787">
    <property type="term" value="F:hydrolase activity"/>
    <property type="evidence" value="ECO:0007669"/>
    <property type="project" value="UniProtKB-KW"/>
</dbReference>
<dbReference type="Gene3D" id="3.90.79.10">
    <property type="entry name" value="Nucleoside Triphosphate Pyrophosphohydrolase"/>
    <property type="match status" value="1"/>
</dbReference>
<gene>
    <name evidence="4" type="ORF">A2954_03105</name>
</gene>
<reference evidence="4 5" key="1">
    <citation type="journal article" date="2016" name="Nat. Commun.">
        <title>Thousands of microbial genomes shed light on interconnected biogeochemical processes in an aquifer system.</title>
        <authorList>
            <person name="Anantharaman K."/>
            <person name="Brown C.T."/>
            <person name="Hug L.A."/>
            <person name="Sharon I."/>
            <person name="Castelle C.J."/>
            <person name="Probst A.J."/>
            <person name="Thomas B.C."/>
            <person name="Singh A."/>
            <person name="Wilkins M.J."/>
            <person name="Karaoz U."/>
            <person name="Brodie E.L."/>
            <person name="Williams K.H."/>
            <person name="Hubbard S.S."/>
            <person name="Banfield J.F."/>
        </authorList>
    </citation>
    <scope>NUCLEOTIDE SEQUENCE [LARGE SCALE GENOMIC DNA]</scope>
</reference>
<evidence type="ECO:0000313" key="4">
    <source>
        <dbReference type="EMBL" id="OGK40385.1"/>
    </source>
</evidence>
<evidence type="ECO:0000256" key="2">
    <source>
        <dbReference type="ARBA" id="ARBA00022801"/>
    </source>
</evidence>
<dbReference type="InterPro" id="IPR000086">
    <property type="entry name" value="NUDIX_hydrolase_dom"/>
</dbReference>
<evidence type="ECO:0000313" key="5">
    <source>
        <dbReference type="Proteomes" id="UP000177698"/>
    </source>
</evidence>
<dbReference type="PROSITE" id="PS51462">
    <property type="entry name" value="NUDIX"/>
    <property type="match status" value="1"/>
</dbReference>
<comment type="cofactor">
    <cofactor evidence="1">
        <name>Mg(2+)</name>
        <dbReference type="ChEBI" id="CHEBI:18420"/>
    </cofactor>
</comment>
<evidence type="ECO:0000256" key="1">
    <source>
        <dbReference type="ARBA" id="ARBA00001946"/>
    </source>
</evidence>
<comment type="caution">
    <text evidence="4">The sequence shown here is derived from an EMBL/GenBank/DDBJ whole genome shotgun (WGS) entry which is preliminary data.</text>
</comment>
<feature type="domain" description="Nudix hydrolase" evidence="3">
    <location>
        <begin position="1"/>
        <end position="131"/>
    </location>
</feature>
<protein>
    <recommendedName>
        <fullName evidence="3">Nudix hydrolase domain-containing protein</fullName>
    </recommendedName>
</protein>
<dbReference type="PANTHER" id="PTHR43046:SF14">
    <property type="entry name" value="MUTT_NUDIX FAMILY PROTEIN"/>
    <property type="match status" value="1"/>
</dbReference>
<dbReference type="Pfam" id="PF00293">
    <property type="entry name" value="NUDIX"/>
    <property type="match status" value="1"/>
</dbReference>
<evidence type="ECO:0000259" key="3">
    <source>
        <dbReference type="PROSITE" id="PS51462"/>
    </source>
</evidence>
<organism evidence="4 5">
    <name type="scientific">Candidatus Roizmanbacteria bacterium RIFCSPLOWO2_01_FULL_37_12</name>
    <dbReference type="NCBI Taxonomy" id="1802056"/>
    <lineage>
        <taxon>Bacteria</taxon>
        <taxon>Candidatus Roizmaniibacteriota</taxon>
    </lineage>
</organism>
<dbReference type="AlphaFoldDB" id="A0A1F7IAJ2"/>
<dbReference type="STRING" id="1802056.A2954_03105"/>
<dbReference type="InterPro" id="IPR015797">
    <property type="entry name" value="NUDIX_hydrolase-like_dom_sf"/>
</dbReference>
<keyword evidence="2" id="KW-0378">Hydrolase</keyword>
<dbReference type="PANTHER" id="PTHR43046">
    <property type="entry name" value="GDP-MANNOSE MANNOSYL HYDROLASE"/>
    <property type="match status" value="1"/>
</dbReference>
<proteinExistence type="predicted"/>
<dbReference type="InterPro" id="IPR020084">
    <property type="entry name" value="NUDIX_hydrolase_CS"/>
</dbReference>
<accession>A0A1F7IAJ2</accession>
<sequence>MTVCFYCHDGKGNLLLNKRSQKCRDEKGKWDCGGGALKFGESWEEGAKREIKEEYGCNVLKLKQVGVNNVIRIHENQKTHWIAIVFAAKLDPKKVRIKDKEKIDEIGWFKLNNLPNPLHSMYLTHLEFVKKAKVL</sequence>